<keyword evidence="2" id="KW-1185">Reference proteome</keyword>
<evidence type="ECO:0000313" key="2">
    <source>
        <dbReference type="Proteomes" id="UP000800096"/>
    </source>
</evidence>
<evidence type="ECO:0000313" key="1">
    <source>
        <dbReference type="EMBL" id="KAF1914919.1"/>
    </source>
</evidence>
<organism evidence="1 2">
    <name type="scientific">Ampelomyces quisqualis</name>
    <name type="common">Powdery mildew agent</name>
    <dbReference type="NCBI Taxonomy" id="50730"/>
    <lineage>
        <taxon>Eukaryota</taxon>
        <taxon>Fungi</taxon>
        <taxon>Dikarya</taxon>
        <taxon>Ascomycota</taxon>
        <taxon>Pezizomycotina</taxon>
        <taxon>Dothideomycetes</taxon>
        <taxon>Pleosporomycetidae</taxon>
        <taxon>Pleosporales</taxon>
        <taxon>Pleosporineae</taxon>
        <taxon>Phaeosphaeriaceae</taxon>
        <taxon>Ampelomyces</taxon>
    </lineage>
</organism>
<reference evidence="1" key="1">
    <citation type="journal article" date="2020" name="Stud. Mycol.">
        <title>101 Dothideomycetes genomes: a test case for predicting lifestyles and emergence of pathogens.</title>
        <authorList>
            <person name="Haridas S."/>
            <person name="Albert R."/>
            <person name="Binder M."/>
            <person name="Bloem J."/>
            <person name="Labutti K."/>
            <person name="Salamov A."/>
            <person name="Andreopoulos B."/>
            <person name="Baker S."/>
            <person name="Barry K."/>
            <person name="Bills G."/>
            <person name="Bluhm B."/>
            <person name="Cannon C."/>
            <person name="Castanera R."/>
            <person name="Culley D."/>
            <person name="Daum C."/>
            <person name="Ezra D."/>
            <person name="Gonzalez J."/>
            <person name="Henrissat B."/>
            <person name="Kuo A."/>
            <person name="Liang C."/>
            <person name="Lipzen A."/>
            <person name="Lutzoni F."/>
            <person name="Magnuson J."/>
            <person name="Mondo S."/>
            <person name="Nolan M."/>
            <person name="Ohm R."/>
            <person name="Pangilinan J."/>
            <person name="Park H.-J."/>
            <person name="Ramirez L."/>
            <person name="Alfaro M."/>
            <person name="Sun H."/>
            <person name="Tritt A."/>
            <person name="Yoshinaga Y."/>
            <person name="Zwiers L.-H."/>
            <person name="Turgeon B."/>
            <person name="Goodwin S."/>
            <person name="Spatafora J."/>
            <person name="Crous P."/>
            <person name="Grigoriev I."/>
        </authorList>
    </citation>
    <scope>NUCLEOTIDE SEQUENCE</scope>
    <source>
        <strain evidence="1">HMLAC05119</strain>
    </source>
</reference>
<name>A0A6A5QHP1_AMPQU</name>
<proteinExistence type="predicted"/>
<dbReference type="EMBL" id="ML979137">
    <property type="protein sequence ID" value="KAF1914919.1"/>
    <property type="molecule type" value="Genomic_DNA"/>
</dbReference>
<sequence length="157" mass="17514">MMIFLLLSSPQKPSGMTLATTARQKADTSAVEEAKSVKRVCSVVLSVVLSVIADCQDQHDHVAMQERIVYLLWTIVTEKFGIRATMMQSSQSIYKRHGSTTQSLRHAGLPLFYCFFVGYLAIQSSAHALVDLLFAQRIVFKRHSRLTTVYFGGEGIV</sequence>
<protein>
    <submittedName>
        <fullName evidence="1">Uncharacterized protein</fullName>
    </submittedName>
</protein>
<gene>
    <name evidence="1" type="ORF">BDU57DRAFT_307629</name>
</gene>
<accession>A0A6A5QHP1</accession>
<dbReference type="Proteomes" id="UP000800096">
    <property type="component" value="Unassembled WGS sequence"/>
</dbReference>
<dbReference type="AlphaFoldDB" id="A0A6A5QHP1"/>